<dbReference type="Pfam" id="PF00929">
    <property type="entry name" value="RNase_T"/>
    <property type="match status" value="1"/>
</dbReference>
<dbReference type="PROSITE" id="PS50172">
    <property type="entry name" value="BRCT"/>
    <property type="match status" value="1"/>
</dbReference>
<dbReference type="EMBL" id="JAOUSE010000083">
    <property type="protein sequence ID" value="MCU9595834.1"/>
    <property type="molecule type" value="Genomic_DNA"/>
</dbReference>
<dbReference type="SMART" id="SM00479">
    <property type="entry name" value="EXOIII"/>
    <property type="match status" value="1"/>
</dbReference>
<feature type="domain" description="BRCT" evidence="1">
    <location>
        <begin position="213"/>
        <end position="305"/>
    </location>
</feature>
<dbReference type="PANTHER" id="PTHR30231">
    <property type="entry name" value="DNA POLYMERASE III SUBUNIT EPSILON"/>
    <property type="match status" value="1"/>
</dbReference>
<evidence type="ECO:0000313" key="3">
    <source>
        <dbReference type="Proteomes" id="UP001208656"/>
    </source>
</evidence>
<dbReference type="InterPro" id="IPR036420">
    <property type="entry name" value="BRCT_dom_sf"/>
</dbReference>
<dbReference type="Proteomes" id="UP001208656">
    <property type="component" value="Unassembled WGS sequence"/>
</dbReference>
<comment type="caution">
    <text evidence="2">The sequence shown here is derived from an EMBL/GenBank/DDBJ whole genome shotgun (WGS) entry which is preliminary data.</text>
</comment>
<name>A0ABT2WJG0_9BACI</name>
<keyword evidence="3" id="KW-1185">Reference proteome</keyword>
<evidence type="ECO:0000313" key="2">
    <source>
        <dbReference type="EMBL" id="MCU9595834.1"/>
    </source>
</evidence>
<dbReference type="Gene3D" id="3.30.420.10">
    <property type="entry name" value="Ribonuclease H-like superfamily/Ribonuclease H"/>
    <property type="match status" value="1"/>
</dbReference>
<evidence type="ECO:0000259" key="1">
    <source>
        <dbReference type="PROSITE" id="PS50172"/>
    </source>
</evidence>
<dbReference type="RefSeq" id="WP_173658992.1">
    <property type="nucleotide sequence ID" value="NZ_JAOUSE010000083.1"/>
</dbReference>
<dbReference type="InterPro" id="IPR001357">
    <property type="entry name" value="BRCT_dom"/>
</dbReference>
<reference evidence="2 3" key="1">
    <citation type="submission" date="2022-10" db="EMBL/GenBank/DDBJ databases">
        <title>Description of Fervidibacillus gen. nov. in the family Fervidibacillaceae fam. nov. with two species, Fervidibacillus albus sp. nov., and Fervidibacillus halotolerans sp. nov., isolated from tidal flat sediments.</title>
        <authorList>
            <person name="Kwon K.K."/>
            <person name="Yang S.-H."/>
        </authorList>
    </citation>
    <scope>NUCLEOTIDE SEQUENCE [LARGE SCALE GENOMIC DNA]</scope>
    <source>
        <strain evidence="2 3">DSM 23332</strain>
    </source>
</reference>
<dbReference type="SUPFAM" id="SSF52113">
    <property type="entry name" value="BRCT domain"/>
    <property type="match status" value="1"/>
</dbReference>
<dbReference type="InterPro" id="IPR036397">
    <property type="entry name" value="RNaseH_sf"/>
</dbReference>
<dbReference type="PANTHER" id="PTHR30231:SF42">
    <property type="entry name" value="EXONUCLEASE"/>
    <property type="match status" value="1"/>
</dbReference>
<organism evidence="2 3">
    <name type="scientific">Pallidibacillus thermolactis</name>
    <dbReference type="NCBI Taxonomy" id="251051"/>
    <lineage>
        <taxon>Bacteria</taxon>
        <taxon>Bacillati</taxon>
        <taxon>Bacillota</taxon>
        <taxon>Bacilli</taxon>
        <taxon>Bacillales</taxon>
        <taxon>Bacillaceae</taxon>
        <taxon>Pallidibacillus</taxon>
    </lineage>
</organism>
<keyword evidence="2" id="KW-0378">Hydrolase</keyword>
<dbReference type="Pfam" id="PF00533">
    <property type="entry name" value="BRCT"/>
    <property type="match status" value="1"/>
</dbReference>
<sequence>MRDFVAFDFETANASRHSICSAGFVFVENGEIVEAKYSLIDPEEEFDNWNVAIHGIHPEDVKGKPTFKEFYQDIRERVSGKVMVAHYLPFDGYALRDNLLKYKIVPTYNQLLCTYQLSKRLIKGLPSYQLHSLCQYFDIELSNHHNALSDAMACAQLMLRLSEQFQIYDLNAIYNKTNIRAGVMNENGFRSSAVVNKDSCIDFRKIKVKESSDPLSPLYGKNIAFTGKLQFFTRKQAVKLVAEKGGKPQKNVTIDTDYIILGDFEEAMIKGKKTAKLRKVEKLIHEGYGIEIISEKDFLKMLSNS</sequence>
<gene>
    <name evidence="2" type="ORF">OEV82_15625</name>
</gene>
<dbReference type="GO" id="GO:0004527">
    <property type="term" value="F:exonuclease activity"/>
    <property type="evidence" value="ECO:0007669"/>
    <property type="project" value="UniProtKB-KW"/>
</dbReference>
<dbReference type="Gene3D" id="3.40.50.10190">
    <property type="entry name" value="BRCT domain"/>
    <property type="match status" value="1"/>
</dbReference>
<dbReference type="InterPro" id="IPR012337">
    <property type="entry name" value="RNaseH-like_sf"/>
</dbReference>
<dbReference type="CDD" id="cd06130">
    <property type="entry name" value="DNA_pol_III_epsilon_like"/>
    <property type="match status" value="1"/>
</dbReference>
<dbReference type="SUPFAM" id="SSF53098">
    <property type="entry name" value="Ribonuclease H-like"/>
    <property type="match status" value="1"/>
</dbReference>
<protein>
    <submittedName>
        <fullName evidence="2">Exonuclease domain-containing protein</fullName>
    </submittedName>
</protein>
<proteinExistence type="predicted"/>
<dbReference type="InterPro" id="IPR013520">
    <property type="entry name" value="Ribonucl_H"/>
</dbReference>
<accession>A0ABT2WJG0</accession>
<keyword evidence="2" id="KW-0269">Exonuclease</keyword>
<dbReference type="CDD" id="cd17748">
    <property type="entry name" value="BRCT_DNA_ligase_like"/>
    <property type="match status" value="1"/>
</dbReference>
<keyword evidence="2" id="KW-0540">Nuclease</keyword>